<dbReference type="PANTHER" id="PTHR33223:SF3">
    <property type="match status" value="1"/>
</dbReference>
<dbReference type="PANTHER" id="PTHR33223">
    <property type="entry name" value="CCHC-TYPE DOMAIN-CONTAINING PROTEIN"/>
    <property type="match status" value="1"/>
</dbReference>
<keyword evidence="3" id="KW-1185">Reference proteome</keyword>
<dbReference type="InterPro" id="IPR012337">
    <property type="entry name" value="RNaseH-like_sf"/>
</dbReference>
<dbReference type="Gene3D" id="3.30.420.10">
    <property type="entry name" value="Ribonuclease H-like superfamily/Ribonuclease H"/>
    <property type="match status" value="1"/>
</dbReference>
<evidence type="ECO:0000313" key="2">
    <source>
        <dbReference type="EMBL" id="RDX98274.1"/>
    </source>
</evidence>
<gene>
    <name evidence="2" type="ORF">CR513_18818</name>
</gene>
<dbReference type="Pfam" id="PF00665">
    <property type="entry name" value="rve"/>
    <property type="match status" value="1"/>
</dbReference>
<comment type="caution">
    <text evidence="2">The sequence shown here is derived from an EMBL/GenBank/DDBJ whole genome shotgun (WGS) entry which is preliminary data.</text>
</comment>
<dbReference type="Proteomes" id="UP000257109">
    <property type="component" value="Unassembled WGS sequence"/>
</dbReference>
<dbReference type="InterPro" id="IPR036397">
    <property type="entry name" value="RNaseH_sf"/>
</dbReference>
<reference evidence="2" key="1">
    <citation type="submission" date="2018-05" db="EMBL/GenBank/DDBJ databases">
        <title>Draft genome of Mucuna pruriens seed.</title>
        <authorList>
            <person name="Nnadi N.E."/>
            <person name="Vos R."/>
            <person name="Hasami M.H."/>
            <person name="Devisetty U.K."/>
            <person name="Aguiy J.C."/>
        </authorList>
    </citation>
    <scope>NUCLEOTIDE SEQUENCE [LARGE SCALE GENOMIC DNA]</scope>
    <source>
        <strain evidence="2">JCA_2017</strain>
    </source>
</reference>
<dbReference type="InterPro" id="IPR001584">
    <property type="entry name" value="Integrase_cat-core"/>
</dbReference>
<dbReference type="EMBL" id="QJKJ01003483">
    <property type="protein sequence ID" value="RDX98274.1"/>
    <property type="molecule type" value="Genomic_DNA"/>
</dbReference>
<organism evidence="2 3">
    <name type="scientific">Mucuna pruriens</name>
    <name type="common">Velvet bean</name>
    <name type="synonym">Dolichos pruriens</name>
    <dbReference type="NCBI Taxonomy" id="157652"/>
    <lineage>
        <taxon>Eukaryota</taxon>
        <taxon>Viridiplantae</taxon>
        <taxon>Streptophyta</taxon>
        <taxon>Embryophyta</taxon>
        <taxon>Tracheophyta</taxon>
        <taxon>Spermatophyta</taxon>
        <taxon>Magnoliopsida</taxon>
        <taxon>eudicotyledons</taxon>
        <taxon>Gunneridae</taxon>
        <taxon>Pentapetalae</taxon>
        <taxon>rosids</taxon>
        <taxon>fabids</taxon>
        <taxon>Fabales</taxon>
        <taxon>Fabaceae</taxon>
        <taxon>Papilionoideae</taxon>
        <taxon>50 kb inversion clade</taxon>
        <taxon>NPAAA clade</taxon>
        <taxon>indigoferoid/millettioid clade</taxon>
        <taxon>Phaseoleae</taxon>
        <taxon>Mucuna</taxon>
    </lineage>
</organism>
<feature type="non-terminal residue" evidence="2">
    <location>
        <position position="1"/>
    </location>
</feature>
<dbReference type="Pfam" id="PF03732">
    <property type="entry name" value="Retrotrans_gag"/>
    <property type="match status" value="1"/>
</dbReference>
<protein>
    <recommendedName>
        <fullName evidence="1">Integrase catalytic domain-containing protein</fullName>
    </recommendedName>
</protein>
<dbReference type="GO" id="GO:0015074">
    <property type="term" value="P:DNA integration"/>
    <property type="evidence" value="ECO:0007669"/>
    <property type="project" value="InterPro"/>
</dbReference>
<name>A0A371H627_MUCPR</name>
<sequence>MGPFPISNGYSYILLVVDYISRWVEATATKTNDAKIVVDFLKSNIFCWFGVPKALISDQRSHFYNRAVSALLHKYGVVHRIATTYPSKQTAKLKSSIGKSRKHCKLMRIGRTLLRSIRELLDLQAKGKLCSKWDGPFIITHVFSYGVVELKDENTNSAFQVNEHQIKLFHEDPKIEITLRRLRKARDIVVSNSSDSVSSSDNSSPVTNISDFVEFSRTNNFSKSEQMENNDRTLKELATPDTYELKSGLIHLLPKFHGLVGEDPHKHLKEFHVVCSTMRSWGISEDYIKMKAFPFSLDGAAKDWLYLQSVLFNTWGDMKRMFLEKFFLASKTATIRKEICGIRKHFGETLHEYWERFNKLCAMCPHRQISEQLLIQYFYEGLTMIH</sequence>
<feature type="domain" description="Integrase catalytic" evidence="1">
    <location>
        <begin position="1"/>
        <end position="98"/>
    </location>
</feature>
<dbReference type="InterPro" id="IPR005162">
    <property type="entry name" value="Retrotrans_gag_dom"/>
</dbReference>
<evidence type="ECO:0000259" key="1">
    <source>
        <dbReference type="PROSITE" id="PS50994"/>
    </source>
</evidence>
<evidence type="ECO:0000313" key="3">
    <source>
        <dbReference type="Proteomes" id="UP000257109"/>
    </source>
</evidence>
<dbReference type="PROSITE" id="PS50994">
    <property type="entry name" value="INTEGRASE"/>
    <property type="match status" value="1"/>
</dbReference>
<dbReference type="SUPFAM" id="SSF53098">
    <property type="entry name" value="Ribonuclease H-like"/>
    <property type="match status" value="1"/>
</dbReference>
<accession>A0A371H627</accession>
<dbReference type="GO" id="GO:0003676">
    <property type="term" value="F:nucleic acid binding"/>
    <property type="evidence" value="ECO:0007669"/>
    <property type="project" value="InterPro"/>
</dbReference>
<proteinExistence type="predicted"/>
<dbReference type="AlphaFoldDB" id="A0A371H627"/>